<evidence type="ECO:0000313" key="3">
    <source>
        <dbReference type="EMBL" id="OWK10043.1"/>
    </source>
</evidence>
<accession>A0A212CVR4</accession>
<keyword evidence="4" id="KW-1185">Reference proteome</keyword>
<dbReference type="EMBL" id="MKHE01000011">
    <property type="protein sequence ID" value="OWK10043.1"/>
    <property type="molecule type" value="Genomic_DNA"/>
</dbReference>
<reference evidence="3 4" key="1">
    <citation type="journal article" date="2018" name="Mol. Genet. Genomics">
        <title>The red deer Cervus elaphus genome CerEla1.0: sequencing, annotating, genes, and chromosomes.</title>
        <authorList>
            <person name="Bana N.A."/>
            <person name="Nyiri A."/>
            <person name="Nagy J."/>
            <person name="Frank K."/>
            <person name="Nagy T."/>
            <person name="Steger V."/>
            <person name="Schiller M."/>
            <person name="Lakatos P."/>
            <person name="Sugar L."/>
            <person name="Horn P."/>
            <person name="Barta E."/>
            <person name="Orosz L."/>
        </authorList>
    </citation>
    <scope>NUCLEOTIDE SEQUENCE [LARGE SCALE GENOMIC DNA]</scope>
    <source>
        <strain evidence="3">Hungarian</strain>
    </source>
</reference>
<sequence length="101" mass="10358">MLVHLSSLSAWPRGSVIPGAPQALTCVSVAPTIADDQTDFTVTVRAPVVLTCHSTGMPAPVVSWSKAGTRLGVRGNGYRVLPSGGPQGSTGNDLETTLPDC</sequence>
<feature type="region of interest" description="Disordered" evidence="1">
    <location>
        <begin position="78"/>
        <end position="101"/>
    </location>
</feature>
<gene>
    <name evidence="3" type="ORF">Celaphus_00005138</name>
</gene>
<dbReference type="InterPro" id="IPR036179">
    <property type="entry name" value="Ig-like_dom_sf"/>
</dbReference>
<evidence type="ECO:0000313" key="4">
    <source>
        <dbReference type="Proteomes" id="UP000242450"/>
    </source>
</evidence>
<feature type="domain" description="Ig-like" evidence="2">
    <location>
        <begin position="31"/>
        <end position="101"/>
    </location>
</feature>
<organism evidence="3 4">
    <name type="scientific">Cervus elaphus hippelaphus</name>
    <name type="common">European red deer</name>
    <dbReference type="NCBI Taxonomy" id="46360"/>
    <lineage>
        <taxon>Eukaryota</taxon>
        <taxon>Metazoa</taxon>
        <taxon>Chordata</taxon>
        <taxon>Craniata</taxon>
        <taxon>Vertebrata</taxon>
        <taxon>Euteleostomi</taxon>
        <taxon>Mammalia</taxon>
        <taxon>Eutheria</taxon>
        <taxon>Laurasiatheria</taxon>
        <taxon>Artiodactyla</taxon>
        <taxon>Ruminantia</taxon>
        <taxon>Pecora</taxon>
        <taxon>Cervidae</taxon>
        <taxon>Cervinae</taxon>
        <taxon>Cervus</taxon>
    </lineage>
</organism>
<dbReference type="AlphaFoldDB" id="A0A212CVR4"/>
<evidence type="ECO:0000259" key="2">
    <source>
        <dbReference type="PROSITE" id="PS50835"/>
    </source>
</evidence>
<dbReference type="Gene3D" id="2.60.40.10">
    <property type="entry name" value="Immunoglobulins"/>
    <property type="match status" value="1"/>
</dbReference>
<dbReference type="InterPro" id="IPR013783">
    <property type="entry name" value="Ig-like_fold"/>
</dbReference>
<evidence type="ECO:0000256" key="1">
    <source>
        <dbReference type="SAM" id="MobiDB-lite"/>
    </source>
</evidence>
<dbReference type="Proteomes" id="UP000242450">
    <property type="component" value="Chromosome 11"/>
</dbReference>
<dbReference type="InterPro" id="IPR007110">
    <property type="entry name" value="Ig-like_dom"/>
</dbReference>
<proteinExistence type="predicted"/>
<dbReference type="SUPFAM" id="SSF48726">
    <property type="entry name" value="Immunoglobulin"/>
    <property type="match status" value="1"/>
</dbReference>
<dbReference type="PROSITE" id="PS50835">
    <property type="entry name" value="IG_LIKE"/>
    <property type="match status" value="1"/>
</dbReference>
<protein>
    <recommendedName>
        <fullName evidence="2">Ig-like domain-containing protein</fullName>
    </recommendedName>
</protein>
<name>A0A212CVR4_CEREH</name>
<comment type="caution">
    <text evidence="3">The sequence shown here is derived from an EMBL/GenBank/DDBJ whole genome shotgun (WGS) entry which is preliminary data.</text>
</comment>